<dbReference type="GO" id="GO:0005506">
    <property type="term" value="F:iron ion binding"/>
    <property type="evidence" value="ECO:0007669"/>
    <property type="project" value="InterPro"/>
</dbReference>
<protein>
    <submittedName>
        <fullName evidence="13">Cytochrome P450</fullName>
    </submittedName>
</protein>
<dbReference type="GO" id="GO:0016020">
    <property type="term" value="C:membrane"/>
    <property type="evidence" value="ECO:0007669"/>
    <property type="project" value="UniProtKB-SubCell"/>
</dbReference>
<dbReference type="PRINTS" id="PR00385">
    <property type="entry name" value="P450"/>
</dbReference>
<dbReference type="PROSITE" id="PS00086">
    <property type="entry name" value="CYTOCHROME_P450"/>
    <property type="match status" value="1"/>
</dbReference>
<dbReference type="GO" id="GO:0016705">
    <property type="term" value="F:oxidoreductase activity, acting on paired donors, with incorporation or reduction of molecular oxygen"/>
    <property type="evidence" value="ECO:0007669"/>
    <property type="project" value="InterPro"/>
</dbReference>
<keyword evidence="7 12" id="KW-0560">Oxidoreductase</keyword>
<evidence type="ECO:0000256" key="10">
    <source>
        <dbReference type="ARBA" id="ARBA00023136"/>
    </source>
</evidence>
<organism evidence="13">
    <name type="scientific">Centaurium erythraea</name>
    <name type="common">European centaury</name>
    <name type="synonym">Centaurium minus</name>
    <dbReference type="NCBI Taxonomy" id="172057"/>
    <lineage>
        <taxon>Eukaryota</taxon>
        <taxon>Viridiplantae</taxon>
        <taxon>Streptophyta</taxon>
        <taxon>Embryophyta</taxon>
        <taxon>Tracheophyta</taxon>
        <taxon>Spermatophyta</taxon>
        <taxon>Magnoliopsida</taxon>
        <taxon>eudicotyledons</taxon>
        <taxon>Gunneridae</taxon>
        <taxon>Pentapetalae</taxon>
        <taxon>asterids</taxon>
        <taxon>lamiids</taxon>
        <taxon>Gentianales</taxon>
        <taxon>Gentianaceae</taxon>
        <taxon>Chironieae</taxon>
        <taxon>Chironiinae</taxon>
        <taxon>Centaurium</taxon>
    </lineage>
</organism>
<dbReference type="SUPFAM" id="SSF48264">
    <property type="entry name" value="Cytochrome P450"/>
    <property type="match status" value="1"/>
</dbReference>
<dbReference type="FunFam" id="1.10.630.10:FF:000007">
    <property type="entry name" value="Cytochrome P450 76C4"/>
    <property type="match status" value="1"/>
</dbReference>
<keyword evidence="3 11" id="KW-0349">Heme</keyword>
<sequence length="449" mass="50549">MDVIFPLLVAFITWAIASSLTFRRFGRLPPGPFPVPVIGNIHQLGKHPNQSLAKLSKIYGPLMSLKLGTQTAIVASSSTVVREILQKHDQVFSSRTIPSALHAHDHHKFSMALLPASSRWRHLRKITKEQMFSVQRLDESQGLRQDKLKELRDYLHSCCVTGQAVNIGEAAFTTTLNLMSCTLFSVNFASFDSKFSDELKRDICAFVQVIAAPNLADFSPVLRHVDPQGLLKRTKTYMQKVFDSFEDIITKRLQERGTSQQDSLRRHDLLEALLDEMEKNDSAFTINDMKHLILDLFIAGADSTSSTTEWGMAELLHNPEKMEKAKAELNEVIGQKNLVEESDISRLPYLQAVVKEVFRLHPPGPLLVPHKADADVEIDGYVVPKNANVLVNVWALGRDSSSWADPEAFMPERFLDNEIDVKGQHFELIPFGAGRRMCPGLPLSYRMLH</sequence>
<accession>Q6PLI3</accession>
<evidence type="ECO:0000256" key="1">
    <source>
        <dbReference type="ARBA" id="ARBA00004370"/>
    </source>
</evidence>
<dbReference type="Pfam" id="PF00067">
    <property type="entry name" value="p450"/>
    <property type="match status" value="1"/>
</dbReference>
<keyword evidence="9 12" id="KW-0503">Monooxygenase</keyword>
<comment type="cofactor">
    <cofactor evidence="11">
        <name>heme</name>
        <dbReference type="ChEBI" id="CHEBI:30413"/>
    </cofactor>
</comment>
<reference evidence="13" key="1">
    <citation type="submission" date="2004-04" db="EMBL/GenBank/DDBJ databases">
        <title>Molecular cloning of cytochrome P450 from Centaurium erythraea cell culture.</title>
        <authorList>
            <person name="Schwarz H."/>
            <person name="Beerhues L."/>
        </authorList>
    </citation>
    <scope>NUCLEOTIDE SEQUENCE</scope>
</reference>
<dbReference type="GO" id="GO:0020037">
    <property type="term" value="F:heme binding"/>
    <property type="evidence" value="ECO:0007669"/>
    <property type="project" value="InterPro"/>
</dbReference>
<dbReference type="GO" id="GO:0004497">
    <property type="term" value="F:monooxygenase activity"/>
    <property type="evidence" value="ECO:0007669"/>
    <property type="project" value="UniProtKB-KW"/>
</dbReference>
<keyword evidence="4" id="KW-0812">Transmembrane</keyword>
<evidence type="ECO:0000256" key="8">
    <source>
        <dbReference type="ARBA" id="ARBA00023004"/>
    </source>
</evidence>
<evidence type="ECO:0000256" key="7">
    <source>
        <dbReference type="ARBA" id="ARBA00023002"/>
    </source>
</evidence>
<dbReference type="EMBL" id="AY596979">
    <property type="protein sequence ID" value="AAS92626.1"/>
    <property type="molecule type" value="mRNA"/>
</dbReference>
<dbReference type="InterPro" id="IPR036396">
    <property type="entry name" value="Cyt_P450_sf"/>
</dbReference>
<evidence type="ECO:0000256" key="3">
    <source>
        <dbReference type="ARBA" id="ARBA00022617"/>
    </source>
</evidence>
<dbReference type="PRINTS" id="PR00463">
    <property type="entry name" value="EP450I"/>
</dbReference>
<evidence type="ECO:0000256" key="6">
    <source>
        <dbReference type="ARBA" id="ARBA00022989"/>
    </source>
</evidence>
<keyword evidence="8 11" id="KW-0408">Iron</keyword>
<dbReference type="PANTHER" id="PTHR47950:SF4">
    <property type="entry name" value="GERANIOL 8-HYDROXYLASE-LIKE"/>
    <property type="match status" value="1"/>
</dbReference>
<keyword evidence="10" id="KW-0472">Membrane</keyword>
<evidence type="ECO:0000256" key="12">
    <source>
        <dbReference type="RuleBase" id="RU000461"/>
    </source>
</evidence>
<dbReference type="PANTHER" id="PTHR47950">
    <property type="entry name" value="CYTOCHROME P450, FAMILY 76, SUBFAMILY C, POLYPEPTIDE 5-RELATED"/>
    <property type="match status" value="1"/>
</dbReference>
<evidence type="ECO:0000256" key="9">
    <source>
        <dbReference type="ARBA" id="ARBA00023033"/>
    </source>
</evidence>
<dbReference type="Gene3D" id="1.10.630.10">
    <property type="entry name" value="Cytochrome P450"/>
    <property type="match status" value="1"/>
</dbReference>
<comment type="subcellular location">
    <subcellularLocation>
        <location evidence="1">Membrane</location>
    </subcellularLocation>
</comment>
<evidence type="ECO:0000256" key="2">
    <source>
        <dbReference type="ARBA" id="ARBA00010617"/>
    </source>
</evidence>
<comment type="similarity">
    <text evidence="2 12">Belongs to the cytochrome P450 family.</text>
</comment>
<dbReference type="AlphaFoldDB" id="Q6PLI3"/>
<dbReference type="CDD" id="cd11073">
    <property type="entry name" value="CYP76-like"/>
    <property type="match status" value="1"/>
</dbReference>
<feature type="binding site" description="axial binding residue" evidence="11">
    <location>
        <position position="438"/>
    </location>
    <ligand>
        <name>heme</name>
        <dbReference type="ChEBI" id="CHEBI:30413"/>
    </ligand>
    <ligandPart>
        <name>Fe</name>
        <dbReference type="ChEBI" id="CHEBI:18248"/>
    </ligandPart>
</feature>
<evidence type="ECO:0000313" key="13">
    <source>
        <dbReference type="EMBL" id="AAS92626.1"/>
    </source>
</evidence>
<dbReference type="InterPro" id="IPR002401">
    <property type="entry name" value="Cyt_P450_E_grp-I"/>
</dbReference>
<dbReference type="InterPro" id="IPR001128">
    <property type="entry name" value="Cyt_P450"/>
</dbReference>
<keyword evidence="6" id="KW-1133">Transmembrane helix</keyword>
<proteinExistence type="evidence at transcript level"/>
<evidence type="ECO:0000256" key="4">
    <source>
        <dbReference type="ARBA" id="ARBA00022692"/>
    </source>
</evidence>
<dbReference type="InterPro" id="IPR017972">
    <property type="entry name" value="Cyt_P450_CS"/>
</dbReference>
<evidence type="ECO:0000256" key="11">
    <source>
        <dbReference type="PIRSR" id="PIRSR602401-1"/>
    </source>
</evidence>
<evidence type="ECO:0000256" key="5">
    <source>
        <dbReference type="ARBA" id="ARBA00022723"/>
    </source>
</evidence>
<name>Q6PLI3_CENER</name>
<keyword evidence="5 11" id="KW-0479">Metal-binding</keyword>